<feature type="region of interest" description="Disordered" evidence="1">
    <location>
        <begin position="214"/>
        <end position="286"/>
    </location>
</feature>
<protein>
    <submittedName>
        <fullName evidence="3">Murein DD-endopeptidase MepM and murein hydrolase activator NlpD, contain LysM domain</fullName>
    </submittedName>
</protein>
<dbReference type="OrthoDB" id="9795421at2"/>
<dbReference type="GO" id="GO:0004222">
    <property type="term" value="F:metalloendopeptidase activity"/>
    <property type="evidence" value="ECO:0007669"/>
    <property type="project" value="TreeGrafter"/>
</dbReference>
<dbReference type="RefSeq" id="WP_074255854.1">
    <property type="nucleotide sequence ID" value="NZ_FSRL01000001.1"/>
</dbReference>
<evidence type="ECO:0000259" key="2">
    <source>
        <dbReference type="PROSITE" id="PS51782"/>
    </source>
</evidence>
<evidence type="ECO:0000313" key="3">
    <source>
        <dbReference type="EMBL" id="SIN95871.1"/>
    </source>
</evidence>
<dbReference type="InterPro" id="IPR050570">
    <property type="entry name" value="Cell_wall_metabolism_enzyme"/>
</dbReference>
<feature type="domain" description="LysM" evidence="2">
    <location>
        <begin position="170"/>
        <end position="214"/>
    </location>
</feature>
<dbReference type="PANTHER" id="PTHR21666:SF270">
    <property type="entry name" value="MUREIN HYDROLASE ACTIVATOR ENVC"/>
    <property type="match status" value="1"/>
</dbReference>
<dbReference type="Gene3D" id="3.10.350.10">
    <property type="entry name" value="LysM domain"/>
    <property type="match status" value="1"/>
</dbReference>
<feature type="region of interest" description="Disordered" evidence="1">
    <location>
        <begin position="141"/>
        <end position="169"/>
    </location>
</feature>
<dbReference type="STRING" id="1217970.SAMN05444002_1750"/>
<gene>
    <name evidence="3" type="ORF">SAMN05444002_1750</name>
</gene>
<dbReference type="AlphaFoldDB" id="A0A1N6FKU6"/>
<name>A0A1N6FKU6_9RHOB</name>
<dbReference type="PROSITE" id="PS51782">
    <property type="entry name" value="LYSM"/>
    <property type="match status" value="1"/>
</dbReference>
<evidence type="ECO:0000256" key="1">
    <source>
        <dbReference type="SAM" id="MobiDB-lite"/>
    </source>
</evidence>
<dbReference type="InterPro" id="IPR036779">
    <property type="entry name" value="LysM_dom_sf"/>
</dbReference>
<dbReference type="Proteomes" id="UP000184932">
    <property type="component" value="Unassembled WGS sequence"/>
</dbReference>
<feature type="compositionally biased region" description="Low complexity" evidence="1">
    <location>
        <begin position="148"/>
        <end position="167"/>
    </location>
</feature>
<dbReference type="EMBL" id="FSRL01000001">
    <property type="protein sequence ID" value="SIN95871.1"/>
    <property type="molecule type" value="Genomic_DNA"/>
</dbReference>
<dbReference type="CDD" id="cd12797">
    <property type="entry name" value="M23_peptidase"/>
    <property type="match status" value="1"/>
</dbReference>
<dbReference type="InterPro" id="IPR018392">
    <property type="entry name" value="LysM"/>
</dbReference>
<dbReference type="Gene3D" id="2.70.70.10">
    <property type="entry name" value="Glucose Permease (Domain IIA)"/>
    <property type="match status" value="1"/>
</dbReference>
<keyword evidence="4" id="KW-1185">Reference proteome</keyword>
<accession>A0A1N6FKU6</accession>
<dbReference type="InterPro" id="IPR016047">
    <property type="entry name" value="M23ase_b-sheet_dom"/>
</dbReference>
<sequence length="398" mass="40617">MRFTATLVASASLLGLAACEDLDSDFRGFGGGFNTTSAAQKATEPRPAPDDRGILSYPGYQVAVARRGDTVSTVAARIGLPESELAARNSVPPGAPLNAGSVLLLPRRVAEPSPATGAIATGPIRPAEQVDVAVLADTAISRAEDRTGGTITPAQPATPARAPQTGQEPIRHVVKSGETAYSVSRLYGVSVQALDDWNGLDDKLTLRIGQTLLIPPEAPSRPSQATVTRPGAGSATPTPPSAATPLPKDEPAAAQTQTSQAKPAPGTPASPDLGKQATQASASKARFSTPVQGNIIRAFSAKSDGIDIGAPAGTAVKAADAGTVAAITQSTDKVPILVLRHSGGLLTVYANVDGLTVAKGDKVSKGQTIAKVRSGNPSFLHFEVRDGLKAVDPAQYLP</sequence>
<dbReference type="Pfam" id="PF01551">
    <property type="entry name" value="Peptidase_M23"/>
    <property type="match status" value="1"/>
</dbReference>
<dbReference type="SMART" id="SM00257">
    <property type="entry name" value="LysM"/>
    <property type="match status" value="2"/>
</dbReference>
<dbReference type="SUPFAM" id="SSF51261">
    <property type="entry name" value="Duplicated hybrid motif"/>
    <property type="match status" value="1"/>
</dbReference>
<evidence type="ECO:0000313" key="4">
    <source>
        <dbReference type="Proteomes" id="UP000184932"/>
    </source>
</evidence>
<organism evidence="3 4">
    <name type="scientific">Vannielia litorea</name>
    <dbReference type="NCBI Taxonomy" id="1217970"/>
    <lineage>
        <taxon>Bacteria</taxon>
        <taxon>Pseudomonadati</taxon>
        <taxon>Pseudomonadota</taxon>
        <taxon>Alphaproteobacteria</taxon>
        <taxon>Rhodobacterales</taxon>
        <taxon>Paracoccaceae</taxon>
        <taxon>Vannielia</taxon>
    </lineage>
</organism>
<proteinExistence type="predicted"/>
<dbReference type="InterPro" id="IPR011055">
    <property type="entry name" value="Dup_hybrid_motif"/>
</dbReference>
<dbReference type="CDD" id="cd00118">
    <property type="entry name" value="LysM"/>
    <property type="match status" value="1"/>
</dbReference>
<keyword evidence="3" id="KW-0378">Hydrolase</keyword>
<dbReference type="PROSITE" id="PS51257">
    <property type="entry name" value="PROKAR_LIPOPROTEIN"/>
    <property type="match status" value="1"/>
</dbReference>
<reference evidence="4" key="1">
    <citation type="submission" date="2016-11" db="EMBL/GenBank/DDBJ databases">
        <authorList>
            <person name="Varghese N."/>
            <person name="Submissions S."/>
        </authorList>
    </citation>
    <scope>NUCLEOTIDE SEQUENCE [LARGE SCALE GENOMIC DNA]</scope>
    <source>
        <strain evidence="4">DSM 29440</strain>
    </source>
</reference>
<dbReference type="PANTHER" id="PTHR21666">
    <property type="entry name" value="PEPTIDASE-RELATED"/>
    <property type="match status" value="1"/>
</dbReference>
<dbReference type="Pfam" id="PF01476">
    <property type="entry name" value="LysM"/>
    <property type="match status" value="2"/>
</dbReference>